<evidence type="ECO:0000313" key="3">
    <source>
        <dbReference type="Proteomes" id="UP000520814"/>
    </source>
</evidence>
<dbReference type="EMBL" id="JACHGW010000001">
    <property type="protein sequence ID" value="MBB6048564.1"/>
    <property type="molecule type" value="Genomic_DNA"/>
</dbReference>
<organism evidence="2 3">
    <name type="scientific">Armatimonas rosea</name>
    <dbReference type="NCBI Taxonomy" id="685828"/>
    <lineage>
        <taxon>Bacteria</taxon>
        <taxon>Bacillati</taxon>
        <taxon>Armatimonadota</taxon>
        <taxon>Armatimonadia</taxon>
        <taxon>Armatimonadales</taxon>
        <taxon>Armatimonadaceae</taxon>
        <taxon>Armatimonas</taxon>
    </lineage>
</organism>
<dbReference type="Proteomes" id="UP000520814">
    <property type="component" value="Unassembled WGS sequence"/>
</dbReference>
<keyword evidence="2" id="KW-0687">Ribonucleoprotein</keyword>
<evidence type="ECO:0000259" key="1">
    <source>
        <dbReference type="PROSITE" id="PS51186"/>
    </source>
</evidence>
<evidence type="ECO:0000313" key="2">
    <source>
        <dbReference type="EMBL" id="MBB6048564.1"/>
    </source>
</evidence>
<proteinExistence type="predicted"/>
<dbReference type="Pfam" id="PF00583">
    <property type="entry name" value="Acetyltransf_1"/>
    <property type="match status" value="1"/>
</dbReference>
<dbReference type="Gene3D" id="3.40.630.30">
    <property type="match status" value="1"/>
</dbReference>
<dbReference type="InterPro" id="IPR000182">
    <property type="entry name" value="GNAT_dom"/>
</dbReference>
<dbReference type="CDD" id="cd04301">
    <property type="entry name" value="NAT_SF"/>
    <property type="match status" value="1"/>
</dbReference>
<dbReference type="GO" id="GO:0005840">
    <property type="term" value="C:ribosome"/>
    <property type="evidence" value="ECO:0007669"/>
    <property type="project" value="UniProtKB-KW"/>
</dbReference>
<dbReference type="GO" id="GO:0016747">
    <property type="term" value="F:acyltransferase activity, transferring groups other than amino-acyl groups"/>
    <property type="evidence" value="ECO:0007669"/>
    <property type="project" value="InterPro"/>
</dbReference>
<dbReference type="InterPro" id="IPR016181">
    <property type="entry name" value="Acyl_CoA_acyltransferase"/>
</dbReference>
<reference evidence="2 3" key="1">
    <citation type="submission" date="2020-08" db="EMBL/GenBank/DDBJ databases">
        <title>Genomic Encyclopedia of Type Strains, Phase IV (KMG-IV): sequencing the most valuable type-strain genomes for metagenomic binning, comparative biology and taxonomic classification.</title>
        <authorList>
            <person name="Goeker M."/>
        </authorList>
    </citation>
    <scope>NUCLEOTIDE SEQUENCE [LARGE SCALE GENOMIC DNA]</scope>
    <source>
        <strain evidence="2 3">DSM 23562</strain>
    </source>
</reference>
<dbReference type="RefSeq" id="WP_184192202.1">
    <property type="nucleotide sequence ID" value="NZ_JACHGW010000001.1"/>
</dbReference>
<gene>
    <name evidence="2" type="ORF">HNQ39_000326</name>
</gene>
<sequence>MSIASVLQEAYANDENGVQPRSTALDEKSWDIYCALGEKRYEALLVFANSRPAATVRWQFEDNALYFSRLAVRPSFQRQGIATLLLERLEEIAHQAGATRLTCMVRIEIEKNLNMYLRRGFVLVDEHSVCRDGTPVRTGHLEKRLV</sequence>
<keyword evidence="2" id="KW-0689">Ribosomal protein</keyword>
<comment type="caution">
    <text evidence="2">The sequence shown here is derived from an EMBL/GenBank/DDBJ whole genome shotgun (WGS) entry which is preliminary data.</text>
</comment>
<protein>
    <submittedName>
        <fullName evidence="2">Ribosomal protein S18 acetylase RimI-like enzyme</fullName>
    </submittedName>
</protein>
<keyword evidence="3" id="KW-1185">Reference proteome</keyword>
<dbReference type="SUPFAM" id="SSF55729">
    <property type="entry name" value="Acyl-CoA N-acyltransferases (Nat)"/>
    <property type="match status" value="1"/>
</dbReference>
<dbReference type="PROSITE" id="PS51186">
    <property type="entry name" value="GNAT"/>
    <property type="match status" value="1"/>
</dbReference>
<accession>A0A7W9SLW4</accession>
<feature type="domain" description="N-acetyltransferase" evidence="1">
    <location>
        <begin position="1"/>
        <end position="146"/>
    </location>
</feature>
<dbReference type="AlphaFoldDB" id="A0A7W9SLW4"/>
<name>A0A7W9SLW4_ARMRO</name>